<dbReference type="FunFam" id="3.40.1350.100:FF:000002">
    <property type="entry name" value="Protein TIC 22-like, chloroplastic"/>
    <property type="match status" value="1"/>
</dbReference>
<dbReference type="FunFam" id="3.40.1350.100:FF:000003">
    <property type="entry name" value="Protein TIC 22-like, chloroplastic"/>
    <property type="match status" value="1"/>
</dbReference>
<evidence type="ECO:0000256" key="3">
    <source>
        <dbReference type="ARBA" id="ARBA00022640"/>
    </source>
</evidence>
<proteinExistence type="predicted"/>
<keyword evidence="3" id="KW-0934">Plastid</keyword>
<dbReference type="GO" id="GO:0009507">
    <property type="term" value="C:chloroplast"/>
    <property type="evidence" value="ECO:0007669"/>
    <property type="project" value="UniProtKB-SubCell"/>
</dbReference>
<keyword evidence="2" id="KW-0150">Chloroplast</keyword>
<keyword evidence="5" id="KW-1185">Reference proteome</keyword>
<evidence type="ECO:0000256" key="1">
    <source>
        <dbReference type="ARBA" id="ARBA00004229"/>
    </source>
</evidence>
<evidence type="ECO:0000313" key="5">
    <source>
        <dbReference type="Proteomes" id="UP000467840"/>
    </source>
</evidence>
<dbReference type="GO" id="GO:0015031">
    <property type="term" value="P:protein transport"/>
    <property type="evidence" value="ECO:0007669"/>
    <property type="project" value="InterPro"/>
</dbReference>
<dbReference type="Gene3D" id="3.40.1350.100">
    <property type="match status" value="2"/>
</dbReference>
<dbReference type="Pfam" id="PF04278">
    <property type="entry name" value="Tic22"/>
    <property type="match status" value="1"/>
</dbReference>
<accession>A0A6A6NKF4</accession>
<gene>
    <name evidence="4" type="ORF">GH714_034322</name>
</gene>
<dbReference type="EMBL" id="JAAGAX010000001">
    <property type="protein sequence ID" value="KAF2325731.1"/>
    <property type="molecule type" value="Genomic_DNA"/>
</dbReference>
<dbReference type="PANTHER" id="PTHR33926">
    <property type="entry name" value="PROTEIN TIC 22, CHLOROPLASTIC"/>
    <property type="match status" value="1"/>
</dbReference>
<organism evidence="4 5">
    <name type="scientific">Hevea brasiliensis</name>
    <name type="common">Para rubber tree</name>
    <name type="synonym">Siphonia brasiliensis</name>
    <dbReference type="NCBI Taxonomy" id="3981"/>
    <lineage>
        <taxon>Eukaryota</taxon>
        <taxon>Viridiplantae</taxon>
        <taxon>Streptophyta</taxon>
        <taxon>Embryophyta</taxon>
        <taxon>Tracheophyta</taxon>
        <taxon>Spermatophyta</taxon>
        <taxon>Magnoliopsida</taxon>
        <taxon>eudicotyledons</taxon>
        <taxon>Gunneridae</taxon>
        <taxon>Pentapetalae</taxon>
        <taxon>rosids</taxon>
        <taxon>fabids</taxon>
        <taxon>Malpighiales</taxon>
        <taxon>Euphorbiaceae</taxon>
        <taxon>Crotonoideae</taxon>
        <taxon>Micrandreae</taxon>
        <taxon>Hevea</taxon>
    </lineage>
</organism>
<dbReference type="InterPro" id="IPR007378">
    <property type="entry name" value="Tic22-like"/>
</dbReference>
<dbReference type="Proteomes" id="UP000467840">
    <property type="component" value="Chromosome 5"/>
</dbReference>
<dbReference type="AlphaFoldDB" id="A0A6A6NKF4"/>
<comment type="caution">
    <text evidence="4">The sequence shown here is derived from an EMBL/GenBank/DDBJ whole genome shotgun (WGS) entry which is preliminary data.</text>
</comment>
<reference evidence="4 5" key="1">
    <citation type="journal article" date="2020" name="Mol. Plant">
        <title>The Chromosome-Based Rubber Tree Genome Provides New Insights into Spurge Genome Evolution and Rubber Biosynthesis.</title>
        <authorList>
            <person name="Liu J."/>
            <person name="Shi C."/>
            <person name="Shi C.C."/>
            <person name="Li W."/>
            <person name="Zhang Q.J."/>
            <person name="Zhang Y."/>
            <person name="Li K."/>
            <person name="Lu H.F."/>
            <person name="Shi C."/>
            <person name="Zhu S.T."/>
            <person name="Xiao Z.Y."/>
            <person name="Nan H."/>
            <person name="Yue Y."/>
            <person name="Zhu X.G."/>
            <person name="Wu Y."/>
            <person name="Hong X.N."/>
            <person name="Fan G.Y."/>
            <person name="Tong Y."/>
            <person name="Zhang D."/>
            <person name="Mao C.L."/>
            <person name="Liu Y.L."/>
            <person name="Hao S.J."/>
            <person name="Liu W.Q."/>
            <person name="Lv M.Q."/>
            <person name="Zhang H.B."/>
            <person name="Liu Y."/>
            <person name="Hu-Tang G.R."/>
            <person name="Wang J.P."/>
            <person name="Wang J.H."/>
            <person name="Sun Y.H."/>
            <person name="Ni S.B."/>
            <person name="Chen W.B."/>
            <person name="Zhang X.C."/>
            <person name="Jiao Y.N."/>
            <person name="Eichler E.E."/>
            <person name="Li G.H."/>
            <person name="Liu X."/>
            <person name="Gao L.Z."/>
        </authorList>
    </citation>
    <scope>NUCLEOTIDE SEQUENCE [LARGE SCALE GENOMIC DNA]</scope>
    <source>
        <strain evidence="5">cv. GT1</strain>
        <tissue evidence="4">Leaf</tissue>
    </source>
</reference>
<evidence type="ECO:0000313" key="4">
    <source>
        <dbReference type="EMBL" id="KAF2325731.1"/>
    </source>
</evidence>
<sequence length="354" mass="39923">MSSIKLDNEKNFSPSKQFPELTLQALTGLQNHCSAFLQNLSEFPLFNPNPSCFQTHLQTSLCNLQNLPKHVIDNTISRFNPNPPSSSKNPLWARISQDSKTQFEPVRQSRTSLSTETIEERLAGVPVYALSNSNEEFVLVSGVSTGKSLGLLCFKKEDAEALLEQMKSMDPGMRKSGSKVVPVALNKVFQLKVDGVAFRLIPEASQVRNALSEREKAGFSDDGFSGVPVFQSRSLVLRSQNKRYRPVFFRKEDLEKSLRRASRQQKKLNPAFRQGDIQVAVFEEIIKSMKDSSTSTWMMLFSSLPVSTFQLILPSNRKLQMSRFKYSQLMATARMVGASDNVARKVGERDRREK</sequence>
<protein>
    <recommendedName>
        <fullName evidence="6">Tic22-like family protein</fullName>
    </recommendedName>
</protein>
<evidence type="ECO:0000256" key="2">
    <source>
        <dbReference type="ARBA" id="ARBA00022528"/>
    </source>
</evidence>
<comment type="subcellular location">
    <subcellularLocation>
        <location evidence="1">Plastid</location>
        <location evidence="1">Chloroplast</location>
    </subcellularLocation>
</comment>
<name>A0A6A6NKF4_HEVBR</name>
<evidence type="ECO:0008006" key="6">
    <source>
        <dbReference type="Google" id="ProtNLM"/>
    </source>
</evidence>
<dbReference type="PANTHER" id="PTHR33926:SF1">
    <property type="entry name" value="PROTEIN TIC 22-LIKE, CHLOROPLASTIC"/>
    <property type="match status" value="1"/>
</dbReference>